<name>A0A0A9BN25_ARUDO</name>
<organism evidence="1">
    <name type="scientific">Arundo donax</name>
    <name type="common">Giant reed</name>
    <name type="synonym">Donax arundinaceus</name>
    <dbReference type="NCBI Taxonomy" id="35708"/>
    <lineage>
        <taxon>Eukaryota</taxon>
        <taxon>Viridiplantae</taxon>
        <taxon>Streptophyta</taxon>
        <taxon>Embryophyta</taxon>
        <taxon>Tracheophyta</taxon>
        <taxon>Spermatophyta</taxon>
        <taxon>Magnoliopsida</taxon>
        <taxon>Liliopsida</taxon>
        <taxon>Poales</taxon>
        <taxon>Poaceae</taxon>
        <taxon>PACMAD clade</taxon>
        <taxon>Arundinoideae</taxon>
        <taxon>Arundineae</taxon>
        <taxon>Arundo</taxon>
    </lineage>
</organism>
<reference evidence="1" key="2">
    <citation type="journal article" date="2015" name="Data Brief">
        <title>Shoot transcriptome of the giant reed, Arundo donax.</title>
        <authorList>
            <person name="Barrero R.A."/>
            <person name="Guerrero F.D."/>
            <person name="Moolhuijzen P."/>
            <person name="Goolsby J.A."/>
            <person name="Tidwell J."/>
            <person name="Bellgard S.E."/>
            <person name="Bellgard M.I."/>
        </authorList>
    </citation>
    <scope>NUCLEOTIDE SEQUENCE</scope>
    <source>
        <tissue evidence="1">Shoot tissue taken approximately 20 cm above the soil surface</tissue>
    </source>
</reference>
<evidence type="ECO:0000313" key="1">
    <source>
        <dbReference type="EMBL" id="JAD63568.1"/>
    </source>
</evidence>
<reference evidence="1" key="1">
    <citation type="submission" date="2014-09" db="EMBL/GenBank/DDBJ databases">
        <authorList>
            <person name="Magalhaes I.L.F."/>
            <person name="Oliveira U."/>
            <person name="Santos F.R."/>
            <person name="Vidigal T.H.D.A."/>
            <person name="Brescovit A.D."/>
            <person name="Santos A.J."/>
        </authorList>
    </citation>
    <scope>NUCLEOTIDE SEQUENCE</scope>
    <source>
        <tissue evidence="1">Shoot tissue taken approximately 20 cm above the soil surface</tissue>
    </source>
</reference>
<sequence>MQWTYQYKVGVMTRHHCLVMSSRIMHLLNVKLTVGL</sequence>
<dbReference type="EMBL" id="GBRH01234327">
    <property type="protein sequence ID" value="JAD63568.1"/>
    <property type="molecule type" value="Transcribed_RNA"/>
</dbReference>
<dbReference type="AlphaFoldDB" id="A0A0A9BN25"/>
<protein>
    <submittedName>
        <fullName evidence="1">Uncharacterized protein</fullName>
    </submittedName>
</protein>
<accession>A0A0A9BN25</accession>
<proteinExistence type="predicted"/>